<sequence length="369" mass="42622">MNDLKDQLINLKTRFDQAVALVKIDSKKQEIEKLSQEMNKSDFWSDQNRARKISQIVSSLQQEIDTWDNFGKELIDSLEMLEFDIDDKDVNLRPEFEVNVANLEEKFSHLELNLLLEGDYDSNSAILTINAGSGGTDAQDWAEMLLRMYLRFAEKQNWQTEILNISSGAEAGIKSVQVEISGRYAYGYLKSESGVHRLVRISPFDAEKMRHTSFAMVEVLPLLDSEVEVEIKDDDLRIDTYRAGGHGGQSVNTTDSAVRITHIPTNIVVQCQNERSQTQNREKALKILYSKLQQYYETEIEEERQKLRGEFTEAAWGNQARSYVLHPYKLVKDHRTKFETDKVDIVLDGDIMQFIEAYLRYQKSLDKKD</sequence>
<dbReference type="AlphaFoldDB" id="A0A1F5SZI2"/>
<name>A0A1F5SZI2_9BACT</name>
<dbReference type="EMBL" id="MFGJ01000007">
    <property type="protein sequence ID" value="OGF31863.1"/>
    <property type="molecule type" value="Genomic_DNA"/>
</dbReference>
<keyword evidence="2 4" id="KW-0488">Methylation</keyword>
<evidence type="ECO:0000313" key="7">
    <source>
        <dbReference type="EMBL" id="OGF31863.1"/>
    </source>
</evidence>
<dbReference type="GO" id="GO:0016149">
    <property type="term" value="F:translation release factor activity, codon specific"/>
    <property type="evidence" value="ECO:0007669"/>
    <property type="project" value="UniProtKB-UniRule"/>
</dbReference>
<evidence type="ECO:0000256" key="3">
    <source>
        <dbReference type="ARBA" id="ARBA00022917"/>
    </source>
</evidence>
<dbReference type="PROSITE" id="PS00745">
    <property type="entry name" value="RF_PROK_I"/>
    <property type="match status" value="1"/>
</dbReference>
<protein>
    <recommendedName>
        <fullName evidence="4 5">Peptide chain release factor 2</fullName>
        <shortName evidence="4">RF-2</shortName>
    </recommendedName>
</protein>
<dbReference type="Pfam" id="PF03462">
    <property type="entry name" value="PCRF"/>
    <property type="match status" value="1"/>
</dbReference>
<evidence type="ECO:0000256" key="4">
    <source>
        <dbReference type="HAMAP-Rule" id="MF_00094"/>
    </source>
</evidence>
<evidence type="ECO:0000259" key="6">
    <source>
        <dbReference type="PROSITE" id="PS00745"/>
    </source>
</evidence>
<reference evidence="7 8" key="1">
    <citation type="journal article" date="2016" name="Nat. Commun.">
        <title>Thousands of microbial genomes shed light on interconnected biogeochemical processes in an aquifer system.</title>
        <authorList>
            <person name="Anantharaman K."/>
            <person name="Brown C.T."/>
            <person name="Hug L.A."/>
            <person name="Sharon I."/>
            <person name="Castelle C.J."/>
            <person name="Probst A.J."/>
            <person name="Thomas B.C."/>
            <person name="Singh A."/>
            <person name="Wilkins M.J."/>
            <person name="Karaoz U."/>
            <person name="Brodie E.L."/>
            <person name="Williams K.H."/>
            <person name="Hubbard S.S."/>
            <person name="Banfield J.F."/>
        </authorList>
    </citation>
    <scope>NUCLEOTIDE SEQUENCE [LARGE SCALE GENOMIC DNA]</scope>
</reference>
<comment type="subcellular location">
    <subcellularLocation>
        <location evidence="4">Cytoplasm</location>
    </subcellularLocation>
</comment>
<dbReference type="SMART" id="SM00937">
    <property type="entry name" value="PCRF"/>
    <property type="match status" value="1"/>
</dbReference>
<dbReference type="Gene3D" id="3.30.160.20">
    <property type="match status" value="1"/>
</dbReference>
<dbReference type="FunFam" id="3.30.160.20:FF:000004">
    <property type="entry name" value="Peptide chain release factor 1"/>
    <property type="match status" value="1"/>
</dbReference>
<feature type="domain" description="Prokaryotic-type class I peptide chain release factors" evidence="6">
    <location>
        <begin position="242"/>
        <end position="258"/>
    </location>
</feature>
<dbReference type="InterPro" id="IPR005139">
    <property type="entry name" value="PCRF"/>
</dbReference>
<dbReference type="STRING" id="1798002.A2478_05265"/>
<evidence type="ECO:0000313" key="8">
    <source>
        <dbReference type="Proteomes" id="UP000179001"/>
    </source>
</evidence>
<dbReference type="PANTHER" id="PTHR43116">
    <property type="entry name" value="PEPTIDE CHAIN RELEASE FACTOR 2"/>
    <property type="match status" value="1"/>
</dbReference>
<feature type="modified residue" description="N5-methylglutamine" evidence="4">
    <location>
        <position position="249"/>
    </location>
</feature>
<comment type="caution">
    <text evidence="7">The sequence shown here is derived from an EMBL/GenBank/DDBJ whole genome shotgun (WGS) entry which is preliminary data.</text>
</comment>
<evidence type="ECO:0000256" key="2">
    <source>
        <dbReference type="ARBA" id="ARBA00022481"/>
    </source>
</evidence>
<dbReference type="NCBIfam" id="TIGR00020">
    <property type="entry name" value="prfB"/>
    <property type="match status" value="1"/>
</dbReference>
<comment type="function">
    <text evidence="4">Peptide chain release factor 2 directs the termination of translation in response to the peptide chain termination codons UGA and UAA.</text>
</comment>
<dbReference type="Gene3D" id="1.20.58.410">
    <property type="entry name" value="Release factor"/>
    <property type="match status" value="1"/>
</dbReference>
<dbReference type="SUPFAM" id="SSF75620">
    <property type="entry name" value="Release factor"/>
    <property type="match status" value="1"/>
</dbReference>
<keyword evidence="3 4" id="KW-0648">Protein biosynthesis</keyword>
<dbReference type="InterPro" id="IPR000352">
    <property type="entry name" value="Pep_chain_release_fac_I"/>
</dbReference>
<evidence type="ECO:0000256" key="5">
    <source>
        <dbReference type="NCBIfam" id="TIGR00020"/>
    </source>
</evidence>
<dbReference type="PANTHER" id="PTHR43116:SF3">
    <property type="entry name" value="CLASS I PEPTIDE CHAIN RELEASE FACTOR"/>
    <property type="match status" value="1"/>
</dbReference>
<dbReference type="GO" id="GO:0005737">
    <property type="term" value="C:cytoplasm"/>
    <property type="evidence" value="ECO:0007669"/>
    <property type="project" value="UniProtKB-SubCell"/>
</dbReference>
<proteinExistence type="inferred from homology"/>
<dbReference type="InterPro" id="IPR045853">
    <property type="entry name" value="Pep_chain_release_fac_I_sf"/>
</dbReference>
<gene>
    <name evidence="4" type="primary">prfB</name>
    <name evidence="7" type="ORF">A2478_05265</name>
</gene>
<dbReference type="Gene3D" id="3.30.70.1660">
    <property type="match status" value="1"/>
</dbReference>
<keyword evidence="4" id="KW-0963">Cytoplasm</keyword>
<comment type="PTM">
    <text evidence="4">Methylated by PrmC. Methylation increases the termination efficiency of RF2.</text>
</comment>
<comment type="similarity">
    <text evidence="1 4">Belongs to the prokaryotic/mitochondrial release factor family.</text>
</comment>
<organism evidence="7 8">
    <name type="scientific">Candidatus Falkowbacteria bacterium RIFOXYC2_FULL_36_12</name>
    <dbReference type="NCBI Taxonomy" id="1798002"/>
    <lineage>
        <taxon>Bacteria</taxon>
        <taxon>Candidatus Falkowiibacteriota</taxon>
    </lineage>
</organism>
<dbReference type="HAMAP" id="MF_00094">
    <property type="entry name" value="Rel_fac_2"/>
    <property type="match status" value="1"/>
</dbReference>
<dbReference type="Proteomes" id="UP000179001">
    <property type="component" value="Unassembled WGS sequence"/>
</dbReference>
<evidence type="ECO:0000256" key="1">
    <source>
        <dbReference type="ARBA" id="ARBA00010835"/>
    </source>
</evidence>
<dbReference type="Pfam" id="PF00472">
    <property type="entry name" value="RF-1"/>
    <property type="match status" value="1"/>
</dbReference>
<accession>A0A1F5SZI2</accession>
<dbReference type="InterPro" id="IPR004374">
    <property type="entry name" value="PrfB"/>
</dbReference>